<evidence type="ECO:0000313" key="3">
    <source>
        <dbReference type="EMBL" id="SMB99970.1"/>
    </source>
</evidence>
<dbReference type="Proteomes" id="UP000192266">
    <property type="component" value="Unassembled WGS sequence"/>
</dbReference>
<proteinExistence type="predicted"/>
<feature type="compositionally biased region" description="Polar residues" evidence="2">
    <location>
        <begin position="79"/>
        <end position="88"/>
    </location>
</feature>
<protein>
    <submittedName>
        <fullName evidence="3">Uncharacterized protein</fullName>
    </submittedName>
</protein>
<keyword evidence="4" id="KW-1185">Reference proteome</keyword>
<feature type="coiled-coil region" evidence="1">
    <location>
        <begin position="26"/>
        <end position="53"/>
    </location>
</feature>
<name>A0A1W1W3D6_9BACT</name>
<evidence type="ECO:0000256" key="2">
    <source>
        <dbReference type="SAM" id="MobiDB-lite"/>
    </source>
</evidence>
<dbReference type="AlphaFoldDB" id="A0A1W1W3D6"/>
<dbReference type="EMBL" id="FWWW01000096">
    <property type="protein sequence ID" value="SMB99970.1"/>
    <property type="molecule type" value="Genomic_DNA"/>
</dbReference>
<evidence type="ECO:0000256" key="1">
    <source>
        <dbReference type="SAM" id="Coils"/>
    </source>
</evidence>
<keyword evidence="1" id="KW-0175">Coiled coil</keyword>
<feature type="region of interest" description="Disordered" evidence="2">
    <location>
        <begin position="67"/>
        <end position="88"/>
    </location>
</feature>
<evidence type="ECO:0000313" key="4">
    <source>
        <dbReference type="Proteomes" id="UP000192266"/>
    </source>
</evidence>
<reference evidence="3 4" key="1">
    <citation type="submission" date="2017-04" db="EMBL/GenBank/DDBJ databases">
        <authorList>
            <person name="Afonso C.L."/>
            <person name="Miller P.J."/>
            <person name="Scott M.A."/>
            <person name="Spackman E."/>
            <person name="Goraichik I."/>
            <person name="Dimitrov K.M."/>
            <person name="Suarez D.L."/>
            <person name="Swayne D.E."/>
        </authorList>
    </citation>
    <scope>NUCLEOTIDE SEQUENCE [LARGE SCALE GENOMIC DNA]</scope>
    <source>
        <strain evidence="3 4">DSM 11622</strain>
    </source>
</reference>
<sequence>MGSQLRLNEAQYIRLRFVNQIKLARLDEIEYEYTDAEQRRQKAAELEAQYEAECSRILTPTQLSVFRAEQNQQPEQPNKNDTNAGGLG</sequence>
<organism evidence="3 4">
    <name type="scientific">Hymenobacter roseosalivarius DSM 11622</name>
    <dbReference type="NCBI Taxonomy" id="645990"/>
    <lineage>
        <taxon>Bacteria</taxon>
        <taxon>Pseudomonadati</taxon>
        <taxon>Bacteroidota</taxon>
        <taxon>Cytophagia</taxon>
        <taxon>Cytophagales</taxon>
        <taxon>Hymenobacteraceae</taxon>
        <taxon>Hymenobacter</taxon>
    </lineage>
</organism>
<gene>
    <name evidence="3" type="ORF">SAMN00120144_3219</name>
</gene>
<accession>A0A1W1W3D6</accession>